<evidence type="ECO:0000259" key="2">
    <source>
        <dbReference type="Pfam" id="PF00144"/>
    </source>
</evidence>
<accession>A0A2K8YWB2</accession>
<reference evidence="3 4" key="1">
    <citation type="submission" date="2017-11" db="EMBL/GenBank/DDBJ databases">
        <title>Taxonomic description and genome sequences of Spirosoma HA7 sp. nov., isolated from pollen microhabitat of Corylus avellana.</title>
        <authorList>
            <person name="Ambika Manirajan B."/>
            <person name="Suarez C."/>
            <person name="Ratering S."/>
            <person name="Geissler-Plaum R."/>
            <person name="Cardinale M."/>
            <person name="Sylvia S."/>
        </authorList>
    </citation>
    <scope>NUCLEOTIDE SEQUENCE [LARGE SCALE GENOMIC DNA]</scope>
    <source>
        <strain evidence="3 4">HA7</strain>
    </source>
</reference>
<dbReference type="PANTHER" id="PTHR43283">
    <property type="entry name" value="BETA-LACTAMASE-RELATED"/>
    <property type="match status" value="1"/>
</dbReference>
<dbReference type="KEGG" id="spir:CWM47_08875"/>
<evidence type="ECO:0000313" key="4">
    <source>
        <dbReference type="Proteomes" id="UP000232883"/>
    </source>
</evidence>
<dbReference type="InterPro" id="IPR012338">
    <property type="entry name" value="Beta-lactam/transpept-like"/>
</dbReference>
<keyword evidence="3" id="KW-0378">Hydrolase</keyword>
<dbReference type="Gene3D" id="3.40.710.10">
    <property type="entry name" value="DD-peptidase/beta-lactamase superfamily"/>
    <property type="match status" value="1"/>
</dbReference>
<dbReference type="InterPro" id="IPR001466">
    <property type="entry name" value="Beta-lactam-related"/>
</dbReference>
<evidence type="ECO:0000313" key="3">
    <source>
        <dbReference type="EMBL" id="AUD01921.1"/>
    </source>
</evidence>
<proteinExistence type="predicted"/>
<feature type="signal peptide" evidence="1">
    <location>
        <begin position="1"/>
        <end position="23"/>
    </location>
</feature>
<organism evidence="3 4">
    <name type="scientific">Spirosoma pollinicola</name>
    <dbReference type="NCBI Taxonomy" id="2057025"/>
    <lineage>
        <taxon>Bacteria</taxon>
        <taxon>Pseudomonadati</taxon>
        <taxon>Bacteroidota</taxon>
        <taxon>Cytophagia</taxon>
        <taxon>Cytophagales</taxon>
        <taxon>Cytophagaceae</taxon>
        <taxon>Spirosoma</taxon>
    </lineage>
</organism>
<dbReference type="SUPFAM" id="SSF56601">
    <property type="entry name" value="beta-lactamase/transpeptidase-like"/>
    <property type="match status" value="1"/>
</dbReference>
<evidence type="ECO:0000256" key="1">
    <source>
        <dbReference type="SAM" id="SignalP"/>
    </source>
</evidence>
<dbReference type="AlphaFoldDB" id="A0A2K8YWB2"/>
<feature type="domain" description="Beta-lactamase-related" evidence="2">
    <location>
        <begin position="53"/>
        <end position="415"/>
    </location>
</feature>
<dbReference type="InterPro" id="IPR050789">
    <property type="entry name" value="Diverse_Enzym_Activities"/>
</dbReference>
<sequence length="450" mass="49786">MTFISKFRATVLLFALTIVSLYAQTGTRQAPPLLAAAAPETVGFSSERLNRIDGLIQSYIDKKAFPGVTAIVVRNGKIVYHKAFGTSDLAVNKPLAKDAIYRIASMTKAITSLAVMMLHEEGKIMLDDPISKYIPEFAKPVVLDKFNDKDSTYTTIPAKREITIRHLLTHMSGLNYNVIASDPHMRIIYTKAGIIDAFTTQNVKIGDAVKILAKLPLNHQPGEKWTYGLSIDVLGALVEVVSGMPLDQFFQKRIFEPLGMKDTYFYLPDSKKERLVALYSEDKDKNLVKTATIKSLPTDPDFPIVGAKAYFSGGGGLSSTAYDYAIFLQMLLNDGVYNGKRFLSRKSVDLFTNSNQTGTLFPDPHGYFSLGFAVTNEKGHTKDLSSVGTFSWGGAFSTDYFADPKEKICAVLMKQMWGTSYGGELDDKFGMMIYQALDDQEAVETEPVRP</sequence>
<dbReference type="Proteomes" id="UP000232883">
    <property type="component" value="Chromosome"/>
</dbReference>
<gene>
    <name evidence="3" type="ORF">CWM47_08875</name>
</gene>
<dbReference type="EMBL" id="CP025096">
    <property type="protein sequence ID" value="AUD01921.1"/>
    <property type="molecule type" value="Genomic_DNA"/>
</dbReference>
<keyword evidence="1" id="KW-0732">Signal</keyword>
<dbReference type="PANTHER" id="PTHR43283:SF3">
    <property type="entry name" value="BETA-LACTAMASE FAMILY PROTEIN (AFU_ORTHOLOGUE AFUA_5G07500)"/>
    <property type="match status" value="1"/>
</dbReference>
<dbReference type="RefSeq" id="WP_100987641.1">
    <property type="nucleotide sequence ID" value="NZ_CP025096.1"/>
</dbReference>
<feature type="chain" id="PRO_5014849630" evidence="1">
    <location>
        <begin position="24"/>
        <end position="450"/>
    </location>
</feature>
<keyword evidence="4" id="KW-1185">Reference proteome</keyword>
<dbReference type="GO" id="GO:0016787">
    <property type="term" value="F:hydrolase activity"/>
    <property type="evidence" value="ECO:0007669"/>
    <property type="project" value="UniProtKB-KW"/>
</dbReference>
<dbReference type="Pfam" id="PF00144">
    <property type="entry name" value="Beta-lactamase"/>
    <property type="match status" value="1"/>
</dbReference>
<dbReference type="OrthoDB" id="1522765at2"/>
<protein>
    <submittedName>
        <fullName evidence="3">Serine hydrolase</fullName>
    </submittedName>
</protein>
<name>A0A2K8YWB2_9BACT</name>